<evidence type="ECO:0000313" key="1">
    <source>
        <dbReference type="EMBL" id="KTC68263.1"/>
    </source>
</evidence>
<evidence type="ECO:0000313" key="4">
    <source>
        <dbReference type="Proteomes" id="UP000255066"/>
    </source>
</evidence>
<sequence length="780" mass="87881">MSQPKISAKLNNCPMHFLTPEIVAECIQRGSDSSRSIPELDDAYERLKKTFADYYLEGEELSWLQLSNLLQKYNPFDQQILLGPVLRRFMAGSMKANADLPAFFEDEAALNGHITEISEPQPQLQNRYDSADPHHVSAYIAEPLGITFTYHRQGEKPKRLEAKNSIVSIDVYHEGGIQGAGDGGHWERTANASERVRYEKEADSRLKYVVKLFRDDPDITLLGFELLKQHIRLMHEGLSAGLDTNDELKTLDLLAAQVVKFNKLLLHMPKDLALQVIDPKPHSQLEAILTHIPEFAGEDSPEIVAAVKIRLQLRHEKKTYILPGDSELNTMVNEIMKPVELVAEEPPKEEDDFVLVAPSSPEPLPRQTFFHSSPKEPLPSPVVPVLVPEDKTPVVIKDDAPIVESVIDLNSQFSSGIEFSTPGMPGPIEDKMILDEFEDLFQAIYDTLQLPVSAHAICQAINLANELHQKIVGTVQKDSPSVAVNRQDVENILNQLKLIYPNKMHIEDRSKAQMWRACALELTNEFAPRLFRSASSASIFGNNLTTLLDLTTDAYEEIDRLTERYKDSTKQYSDSDYGSKEYKAHQKMIEQELPEYNRQLEQLSQCPVKYKPVVKSAVKSVLNYIELPPLARLQKLQQNLAEAIKQLEQFRDSIDLKNQSPLQKTQLEDIEAALLKFNACQIALEEDINTIQQTGITHHAGLLLVKYNQDLREAVQETVLNKPSLAHLHSGFEKFARIVLKILTFGIYEYKSKPRQAVAELDADQILDISSGLHGGPSAA</sequence>
<gene>
    <name evidence="1" type="ORF">Lbir_2865</name>
    <name evidence="2" type="ORF">NCTC12437_00796</name>
</gene>
<evidence type="ECO:0000313" key="3">
    <source>
        <dbReference type="Proteomes" id="UP000054735"/>
    </source>
</evidence>
<keyword evidence="3" id="KW-1185">Reference proteome</keyword>
<dbReference type="Proteomes" id="UP000054735">
    <property type="component" value="Unassembled WGS sequence"/>
</dbReference>
<reference evidence="1 3" key="1">
    <citation type="submission" date="2015-11" db="EMBL/GenBank/DDBJ databases">
        <title>Genomic analysis of 38 Legionella species identifies large and diverse effector repertoires.</title>
        <authorList>
            <person name="Burstein D."/>
            <person name="Amaro F."/>
            <person name="Zusman T."/>
            <person name="Lifshitz Z."/>
            <person name="Cohen O."/>
            <person name="Gilbert J.A."/>
            <person name="Pupko T."/>
            <person name="Shuman H.A."/>
            <person name="Segal G."/>
        </authorList>
    </citation>
    <scope>NUCLEOTIDE SEQUENCE [LARGE SCALE GENOMIC DNA]</scope>
    <source>
        <strain evidence="1 3">CDC#1407-AL-14</strain>
    </source>
</reference>
<accession>A0A378I8A7</accession>
<dbReference type="STRING" id="28083.Lbir_2865"/>
<proteinExistence type="predicted"/>
<dbReference type="EMBL" id="LNXT01000048">
    <property type="protein sequence ID" value="KTC68263.1"/>
    <property type="molecule type" value="Genomic_DNA"/>
</dbReference>
<dbReference type="Proteomes" id="UP000255066">
    <property type="component" value="Unassembled WGS sequence"/>
</dbReference>
<reference evidence="2 4" key="2">
    <citation type="submission" date="2018-06" db="EMBL/GenBank/DDBJ databases">
        <authorList>
            <consortium name="Pathogen Informatics"/>
            <person name="Doyle S."/>
        </authorList>
    </citation>
    <scope>NUCLEOTIDE SEQUENCE [LARGE SCALE GENOMIC DNA]</scope>
    <source>
        <strain evidence="2 4">NCTC12437</strain>
    </source>
</reference>
<protein>
    <submittedName>
        <fullName evidence="2">Uncharacterized protein</fullName>
    </submittedName>
</protein>
<evidence type="ECO:0000313" key="2">
    <source>
        <dbReference type="EMBL" id="STX31026.1"/>
    </source>
</evidence>
<dbReference type="EMBL" id="UGNW01000001">
    <property type="protein sequence ID" value="STX31026.1"/>
    <property type="molecule type" value="Genomic_DNA"/>
</dbReference>
<dbReference type="AlphaFoldDB" id="A0A378I8A7"/>
<organism evidence="2 4">
    <name type="scientific">Legionella birminghamensis</name>
    <dbReference type="NCBI Taxonomy" id="28083"/>
    <lineage>
        <taxon>Bacteria</taxon>
        <taxon>Pseudomonadati</taxon>
        <taxon>Pseudomonadota</taxon>
        <taxon>Gammaproteobacteria</taxon>
        <taxon>Legionellales</taxon>
        <taxon>Legionellaceae</taxon>
        <taxon>Legionella</taxon>
    </lineage>
</organism>
<name>A0A378I8A7_9GAMM</name>